<keyword evidence="2" id="KW-0813">Transport</keyword>
<evidence type="ECO:0000313" key="3">
    <source>
        <dbReference type="EMBL" id="KAG8511793.1"/>
    </source>
</evidence>
<dbReference type="GO" id="GO:0015078">
    <property type="term" value="F:proton transmembrane transporter activity"/>
    <property type="evidence" value="ECO:0007669"/>
    <property type="project" value="InterPro"/>
</dbReference>
<dbReference type="InterPro" id="IPR038662">
    <property type="entry name" value="ATP_synth_F0_csu_sf"/>
</dbReference>
<name>A0A8J6DMK4_GALPY</name>
<dbReference type="PANTHER" id="PTHR10031">
    <property type="entry name" value="ATP SYNTHASE LIPID-BINDING PROTEIN, MITOCHONDRIAL"/>
    <property type="match status" value="1"/>
</dbReference>
<evidence type="ECO:0000313" key="4">
    <source>
        <dbReference type="Proteomes" id="UP000700334"/>
    </source>
</evidence>
<organism evidence="3 4">
    <name type="scientific">Galemys pyrenaicus</name>
    <name type="common">Iberian desman</name>
    <name type="synonym">Pyrenean desman</name>
    <dbReference type="NCBI Taxonomy" id="202257"/>
    <lineage>
        <taxon>Eukaryota</taxon>
        <taxon>Metazoa</taxon>
        <taxon>Chordata</taxon>
        <taxon>Craniata</taxon>
        <taxon>Vertebrata</taxon>
        <taxon>Euteleostomi</taxon>
        <taxon>Mammalia</taxon>
        <taxon>Eutheria</taxon>
        <taxon>Laurasiatheria</taxon>
        <taxon>Eulipotyphla</taxon>
        <taxon>Talpidae</taxon>
        <taxon>Galemys</taxon>
    </lineage>
</organism>
<keyword evidence="2" id="KW-0446">Lipid-binding</keyword>
<evidence type="ECO:0000256" key="1">
    <source>
        <dbReference type="ARBA" id="ARBA00006704"/>
    </source>
</evidence>
<gene>
    <name evidence="3" type="ORF">J0S82_004927</name>
</gene>
<dbReference type="EMBL" id="JAGFMF010011823">
    <property type="protein sequence ID" value="KAG8511793.1"/>
    <property type="molecule type" value="Genomic_DNA"/>
</dbReference>
<evidence type="ECO:0000256" key="2">
    <source>
        <dbReference type="RuleBase" id="RU004221"/>
    </source>
</evidence>
<dbReference type="GO" id="GO:0045259">
    <property type="term" value="C:proton-transporting ATP synthase complex"/>
    <property type="evidence" value="ECO:0007669"/>
    <property type="project" value="InterPro"/>
</dbReference>
<dbReference type="Proteomes" id="UP000700334">
    <property type="component" value="Unassembled WGS sequence"/>
</dbReference>
<dbReference type="Gene3D" id="1.20.20.10">
    <property type="entry name" value="F1F0 ATP synthase subunit C"/>
    <property type="match status" value="1"/>
</dbReference>
<comment type="similarity">
    <text evidence="1 2">Belongs to the ATPase C chain family.</text>
</comment>
<dbReference type="InterPro" id="IPR000454">
    <property type="entry name" value="ATP_synth_F0_csu"/>
</dbReference>
<dbReference type="GO" id="GO:0015986">
    <property type="term" value="P:proton motive force-driven ATP synthesis"/>
    <property type="evidence" value="ECO:0007669"/>
    <property type="project" value="InterPro"/>
</dbReference>
<dbReference type="GO" id="GO:0008289">
    <property type="term" value="F:lipid binding"/>
    <property type="evidence" value="ECO:0007669"/>
    <property type="project" value="UniProtKB-KW"/>
</dbReference>
<protein>
    <submittedName>
        <fullName evidence="3">ATP synthase F(0) complex subunit C2, mitochondrial</fullName>
    </submittedName>
</protein>
<feature type="non-terminal residue" evidence="3">
    <location>
        <position position="1"/>
    </location>
</feature>
<accession>A0A8J6DMK4</accession>
<dbReference type="PANTHER" id="PTHR10031:SF56">
    <property type="entry name" value="ATP SYNTHASE F(0) COMPLEX SUBUNIT C1, MITOCHONDRIAL"/>
    <property type="match status" value="1"/>
</dbReference>
<reference evidence="3" key="1">
    <citation type="journal article" date="2021" name="Evol. Appl.">
        <title>The genome of the Pyrenean desman and the effects of bottlenecks and inbreeding on the genomic landscape of an endangered species.</title>
        <authorList>
            <person name="Escoda L."/>
            <person name="Castresana J."/>
        </authorList>
    </citation>
    <scope>NUCLEOTIDE SEQUENCE</scope>
    <source>
        <strain evidence="3">IBE-C5619</strain>
    </source>
</reference>
<dbReference type="AlphaFoldDB" id="A0A8J6DMK4"/>
<keyword evidence="2" id="KW-0375">Hydrogen ion transport</keyword>
<keyword evidence="4" id="KW-1185">Reference proteome</keyword>
<keyword evidence="2" id="KW-0406">Ion transport</keyword>
<dbReference type="PRINTS" id="PR00124">
    <property type="entry name" value="ATPASEC"/>
</dbReference>
<dbReference type="OrthoDB" id="438052at2759"/>
<sequence length="111" mass="12335">QLFCHCSFSFENCHLCKVRLHPLHSQEQLSAAEIIVCWDAETTKSTDQSNNNLLILPNQHHFRDINTTVTFIGAVMATVGVASFGTAIGNAHGIFILGYAKKPTLKQQTFF</sequence>
<proteinExistence type="inferred from homology"/>
<comment type="caution">
    <text evidence="3">The sequence shown here is derived from an EMBL/GenBank/DDBJ whole genome shotgun (WGS) entry which is preliminary data.</text>
</comment>